<feature type="chain" id="PRO_5030914911" description="Outer membrane protein assembly factor BamA" evidence="7">
    <location>
        <begin position="21"/>
        <end position="809"/>
    </location>
</feature>
<dbReference type="InterPro" id="IPR000184">
    <property type="entry name" value="Bac_surfAg_D15"/>
</dbReference>
<dbReference type="GO" id="GO:0009279">
    <property type="term" value="C:cell outer membrane"/>
    <property type="evidence" value="ECO:0007669"/>
    <property type="project" value="UniProtKB-UniRule"/>
</dbReference>
<dbReference type="Proteomes" id="UP000294455">
    <property type="component" value="Chromosome"/>
</dbReference>
<feature type="domain" description="POTRA" evidence="9">
    <location>
        <begin position="177"/>
        <end position="263"/>
    </location>
</feature>
<dbReference type="GO" id="GO:0071709">
    <property type="term" value="P:membrane assembly"/>
    <property type="evidence" value="ECO:0007669"/>
    <property type="project" value="InterPro"/>
</dbReference>
<feature type="domain" description="Bacterial surface antigen (D15)" evidence="8">
    <location>
        <begin position="450"/>
        <end position="791"/>
    </location>
</feature>
<comment type="subcellular location">
    <subcellularLocation>
        <location evidence="1">Membrane</location>
    </subcellularLocation>
</comment>
<dbReference type="OrthoDB" id="9803054at2"/>
<dbReference type="NCBIfam" id="TIGR03303">
    <property type="entry name" value="OM_YaeT"/>
    <property type="match status" value="1"/>
</dbReference>
<dbReference type="InterPro" id="IPR010827">
    <property type="entry name" value="BamA/TamA_POTRA"/>
</dbReference>
<evidence type="ECO:0000256" key="3">
    <source>
        <dbReference type="ARBA" id="ARBA00022737"/>
    </source>
</evidence>
<evidence type="ECO:0000313" key="11">
    <source>
        <dbReference type="Proteomes" id="UP000294455"/>
    </source>
</evidence>
<evidence type="ECO:0000259" key="8">
    <source>
        <dbReference type="Pfam" id="PF01103"/>
    </source>
</evidence>
<sequence length="809" mass="96315">MLFKKFFVIYFLFFSLSVSAAKINKIRHITIHGVQNISPNNIVKIFSSNSFHDNRSGDISSKIKYLFSTKIFNKINASQFRDTLIISVKEFPLIDKISIYGNKNISDQDFNKLLKKFSLQEKNHFNTFNFKNFFYFLRKKYERKGYCNIHCNLMKIQLPNNKLHLKIMINEGFESSVSHIFIKGNNYFSRIKLLKNVSIYNNSLLWNFFLSHKYNHYEFKQLLYDLHNFYINNGYFDFKIGKIKKYLSKNRKDIYIKINIHEGTQYKIKKIFMNKFSKEYNYKKIHHVIYSLLNSYYNKHTVDHIKEKVKNNFLQEGLLNCDVFFHIDIDKKDKQVFLYFVSDLKEKYFINKISYNGNANIQNNFINRFIRKGKNNVFDINIIKKYCKNLFNTGLFHTIKVYAQKKVGSDNLVNIHHIFNENNNTRDINISTTVEKERGLLLKLLFLEKNLIGTGAELYIKILKNFSDTNINIFLLKPLGLLKNFFLKSDIFFNSFKKKYVSSSNSFNKICGFYTSIKTPYIKNKKFSISYGYEKTQILNNILHFSLIQYLLSFPKDFFLNYKINNFFVNDFFIKYMFDFNNIKEKDFFKMGMHIKFLGKLILPFSDNFYHKIFFCLNQYVPLESMYNILLHNYMEFGTGLTLNKHIIPFYENYKFYKKKIHSGFNDNSVGPTAVYYRNNINKNTNNQNQIQSHFFPSSEFIGGDMMLHANTELLFPNLKILKKFFKSCQGGIFIDAINIWNTKWKNRTFLYSIKHALNFNDPSQIHLSIGTFFHCQSFFGPITFTFALPVYPFNVSNHCVSRFSLDFK</sequence>
<protein>
    <recommendedName>
        <fullName evidence="6">Outer membrane protein assembly factor BamA</fullName>
    </recommendedName>
</protein>
<keyword evidence="5" id="KW-0998">Cell outer membrane</keyword>
<dbReference type="Gene3D" id="3.10.20.310">
    <property type="entry name" value="membrane protein fhac"/>
    <property type="match status" value="4"/>
</dbReference>
<name>A0A803FTQ2_9GAMM</name>
<accession>A0A803FTQ2</accession>
<dbReference type="AlphaFoldDB" id="A0A803FTQ2"/>
<evidence type="ECO:0000313" key="10">
    <source>
        <dbReference type="EMBL" id="VFP88192.1"/>
    </source>
</evidence>
<keyword evidence="3" id="KW-0677">Repeat</keyword>
<feature type="signal peptide" evidence="7">
    <location>
        <begin position="1"/>
        <end position="20"/>
    </location>
</feature>
<gene>
    <name evidence="10" type="primary">bamA</name>
    <name evidence="10" type="ORF">BUCIPICE3303_153</name>
</gene>
<dbReference type="Pfam" id="PF07244">
    <property type="entry name" value="POTRA"/>
    <property type="match status" value="1"/>
</dbReference>
<evidence type="ECO:0000259" key="9">
    <source>
        <dbReference type="Pfam" id="PF07244"/>
    </source>
</evidence>
<keyword evidence="2" id="KW-0812">Transmembrane</keyword>
<evidence type="ECO:0000256" key="6">
    <source>
        <dbReference type="NCBIfam" id="TIGR03303"/>
    </source>
</evidence>
<proteinExistence type="predicted"/>
<dbReference type="Gene3D" id="2.40.160.50">
    <property type="entry name" value="membrane protein fhac: a member of the omp85/tpsb transporter family"/>
    <property type="match status" value="1"/>
</dbReference>
<evidence type="ECO:0000256" key="2">
    <source>
        <dbReference type="ARBA" id="ARBA00022692"/>
    </source>
</evidence>
<dbReference type="EMBL" id="LR217739">
    <property type="protein sequence ID" value="VFP88192.1"/>
    <property type="molecule type" value="Genomic_DNA"/>
</dbReference>
<evidence type="ECO:0000256" key="4">
    <source>
        <dbReference type="ARBA" id="ARBA00023136"/>
    </source>
</evidence>
<dbReference type="Pfam" id="PF01103">
    <property type="entry name" value="Omp85"/>
    <property type="match status" value="1"/>
</dbReference>
<evidence type="ECO:0000256" key="7">
    <source>
        <dbReference type="SAM" id="SignalP"/>
    </source>
</evidence>
<evidence type="ECO:0000256" key="1">
    <source>
        <dbReference type="ARBA" id="ARBA00004370"/>
    </source>
</evidence>
<keyword evidence="7" id="KW-0732">Signal</keyword>
<evidence type="ECO:0000256" key="5">
    <source>
        <dbReference type="ARBA" id="ARBA00023237"/>
    </source>
</evidence>
<dbReference type="InterPro" id="IPR023707">
    <property type="entry name" value="OM_assembly_BamA"/>
</dbReference>
<reference evidence="10 11" key="1">
    <citation type="submission" date="2019-02" db="EMBL/GenBank/DDBJ databases">
        <authorList>
            <person name="Manzano-Marin A."/>
            <person name="Manzano-Marin A."/>
        </authorList>
    </citation>
    <scope>NUCLEOTIDE SEQUENCE [LARGE SCALE GENOMIC DNA]</scope>
    <source>
        <strain evidence="10 11">BuCipiceae</strain>
    </source>
</reference>
<organism evidence="10 11">
    <name type="scientific">Buchnera aphidicola</name>
    <name type="common">Cinara piceae</name>
    <dbReference type="NCBI Taxonomy" id="1660043"/>
    <lineage>
        <taxon>Bacteria</taxon>
        <taxon>Pseudomonadati</taxon>
        <taxon>Pseudomonadota</taxon>
        <taxon>Gammaproteobacteria</taxon>
        <taxon>Enterobacterales</taxon>
        <taxon>Erwiniaceae</taxon>
        <taxon>Buchnera</taxon>
    </lineage>
</organism>
<keyword evidence="4" id="KW-0472">Membrane</keyword>
<dbReference type="RefSeq" id="WP_154049220.1">
    <property type="nucleotide sequence ID" value="NZ_LR217739.1"/>
</dbReference>